<evidence type="ECO:0000313" key="7">
    <source>
        <dbReference type="Proteomes" id="UP000630594"/>
    </source>
</evidence>
<dbReference type="CDD" id="cd12797">
    <property type="entry name" value="M23_peptidase"/>
    <property type="match status" value="1"/>
</dbReference>
<reference evidence="4" key="5">
    <citation type="submission" date="2024-05" db="EMBL/GenBank/DDBJ databases">
        <authorList>
            <person name="Sun Q."/>
            <person name="Sedlacek I."/>
        </authorList>
    </citation>
    <scope>NUCLEOTIDE SEQUENCE</scope>
    <source>
        <strain evidence="4">CCM 7403</strain>
    </source>
</reference>
<dbReference type="EMBL" id="BMCK01000004">
    <property type="protein sequence ID" value="GGD24403.1"/>
    <property type="molecule type" value="Genomic_DNA"/>
</dbReference>
<sequence>MLKVVFTGLLALLFGPAILLISMGTVLNPAAQANCLPSAAASGTDASDAASVPESARVVFPLPAGTWVRTSGYGIRVHPITGERKLHSGVDFAATVGTPIVAAADGRVVFAGPATGYGHWIVIEHTVAGRRVATGYAHMYASGLHVAAGETVTAGQHIADVGSDGYSTGAHLHFEVRPGGAGADPADPEPWLAAQGADAAAVDVEAVAAGCASPTAGPAAPFPGQDPGAMVDDPTSDGRITARTAHVLAQVRTRFPASSWACWSLRSGPSEHPLGRACDGTFGNAIGIPATGRSLDLGWRVTNWLKTNASDLGVEYLIWQGRIWSLARDGEGWRSYNGGGMHDPGNVTGGHYDHLHFTVAV</sequence>
<keyword evidence="7" id="KW-1185">Reference proteome</keyword>
<feature type="domain" description="M23ase beta-sheet core" evidence="2">
    <location>
        <begin position="86"/>
        <end position="185"/>
    </location>
</feature>
<dbReference type="Pfam" id="PF26571">
    <property type="entry name" value="VldE"/>
    <property type="match status" value="1"/>
</dbReference>
<evidence type="ECO:0000313" key="4">
    <source>
        <dbReference type="EMBL" id="GGD24403.1"/>
    </source>
</evidence>
<dbReference type="KEGG" id="ndp:E2C04_09935"/>
<dbReference type="SUPFAM" id="SSF51261">
    <property type="entry name" value="Duplicated hybrid motif"/>
    <property type="match status" value="1"/>
</dbReference>
<reference evidence="7" key="3">
    <citation type="journal article" date="2019" name="Int. J. Syst. Evol. Microbiol.">
        <title>The Global Catalogue of Microorganisms (GCM) 10K type strain sequencing project: providing services to taxonomists for standard genome sequencing and annotation.</title>
        <authorList>
            <consortium name="The Broad Institute Genomics Platform"/>
            <consortium name="The Broad Institute Genome Sequencing Center for Infectious Disease"/>
            <person name="Wu L."/>
            <person name="Ma J."/>
        </authorList>
    </citation>
    <scope>NUCLEOTIDE SEQUENCE [LARGE SCALE GENOMIC DNA]</scope>
    <source>
        <strain evidence="7">CCM 7403</strain>
    </source>
</reference>
<evidence type="ECO:0000256" key="1">
    <source>
        <dbReference type="ARBA" id="ARBA00022729"/>
    </source>
</evidence>
<dbReference type="Proteomes" id="UP000297025">
    <property type="component" value="Chromosome"/>
</dbReference>
<proteinExistence type="predicted"/>
<dbReference type="OrthoDB" id="5496837at2"/>
<name>A0A4P7UCC6_9ACTN</name>
<reference evidence="4" key="2">
    <citation type="journal article" date="2014" name="Int. J. Syst. Evol. Microbiol.">
        <title>Complete genome of a new Firmicutes species belonging to the dominant human colonic microbiota ('Ruminococcus bicirculans') reveals two chromosomes and a selective capacity to utilize plant glucans.</title>
        <authorList>
            <consortium name="NISC Comparative Sequencing Program"/>
            <person name="Wegmann U."/>
            <person name="Louis P."/>
            <person name="Goesmann A."/>
            <person name="Henrissat B."/>
            <person name="Duncan S.H."/>
            <person name="Flint H.J."/>
        </authorList>
    </citation>
    <scope>NUCLEOTIDE SEQUENCE</scope>
    <source>
        <strain evidence="4">CCM 7403</strain>
    </source>
</reference>
<dbReference type="InterPro" id="IPR016047">
    <property type="entry name" value="M23ase_b-sheet_dom"/>
</dbReference>
<gene>
    <name evidence="5" type="ORF">E2C04_09935</name>
    <name evidence="4" type="ORF">GCM10007231_24460</name>
</gene>
<feature type="domain" description="ARB-07466-like C-terminal" evidence="3">
    <location>
        <begin position="237"/>
        <end position="342"/>
    </location>
</feature>
<dbReference type="Gene3D" id="2.70.70.10">
    <property type="entry name" value="Glucose Permease (Domain IIA)"/>
    <property type="match status" value="1"/>
</dbReference>
<evidence type="ECO:0000313" key="6">
    <source>
        <dbReference type="Proteomes" id="UP000297025"/>
    </source>
</evidence>
<reference evidence="5" key="4">
    <citation type="submission" date="2019-03" db="EMBL/GenBank/DDBJ databases">
        <authorList>
            <person name="Huang Y."/>
        </authorList>
    </citation>
    <scope>NUCLEOTIDE SEQUENCE</scope>
    <source>
        <strain evidence="5">JCM 16608</strain>
    </source>
</reference>
<dbReference type="InterPro" id="IPR058593">
    <property type="entry name" value="ARB_07466-like_C"/>
</dbReference>
<dbReference type="PANTHER" id="PTHR21666:SF289">
    <property type="entry name" value="L-ALA--D-GLU ENDOPEPTIDASE"/>
    <property type="match status" value="1"/>
</dbReference>
<dbReference type="PANTHER" id="PTHR21666">
    <property type="entry name" value="PEPTIDASE-RELATED"/>
    <property type="match status" value="1"/>
</dbReference>
<dbReference type="Pfam" id="PF01551">
    <property type="entry name" value="Peptidase_M23"/>
    <property type="match status" value="1"/>
</dbReference>
<evidence type="ECO:0000313" key="5">
    <source>
        <dbReference type="EMBL" id="QCC77424.1"/>
    </source>
</evidence>
<protein>
    <submittedName>
        <fullName evidence="5">M23 family metallopeptidase</fullName>
    </submittedName>
</protein>
<keyword evidence="1" id="KW-0732">Signal</keyword>
<accession>A0A4P7UCC6</accession>
<reference evidence="5 6" key="1">
    <citation type="journal article" date="2008" name="Int. J. Syst. Evol. Microbiol.">
        <title>Nocardioides daphniae sp. nov., isolated from Daphnia cucullata (Crustacea: Cladocera).</title>
        <authorList>
            <person name="Toth E.M."/>
            <person name="Keki Z."/>
            <person name="Homonnay Z.G."/>
            <person name="Borsodi A.K."/>
            <person name="Marialigeti K."/>
            <person name="Schumann P."/>
        </authorList>
    </citation>
    <scope>NUCLEOTIDE SEQUENCE [LARGE SCALE GENOMIC DNA]</scope>
    <source>
        <strain evidence="5 6">JCM 16608</strain>
    </source>
</reference>
<evidence type="ECO:0000259" key="2">
    <source>
        <dbReference type="Pfam" id="PF01551"/>
    </source>
</evidence>
<evidence type="ECO:0000259" key="3">
    <source>
        <dbReference type="Pfam" id="PF26571"/>
    </source>
</evidence>
<dbReference type="GO" id="GO:0004222">
    <property type="term" value="F:metalloendopeptidase activity"/>
    <property type="evidence" value="ECO:0007669"/>
    <property type="project" value="TreeGrafter"/>
</dbReference>
<dbReference type="AlphaFoldDB" id="A0A4P7UCC6"/>
<dbReference type="EMBL" id="CP038462">
    <property type="protein sequence ID" value="QCC77424.1"/>
    <property type="molecule type" value="Genomic_DNA"/>
</dbReference>
<organism evidence="5 6">
    <name type="scientific">Nocardioides daphniae</name>
    <dbReference type="NCBI Taxonomy" id="402297"/>
    <lineage>
        <taxon>Bacteria</taxon>
        <taxon>Bacillati</taxon>
        <taxon>Actinomycetota</taxon>
        <taxon>Actinomycetes</taxon>
        <taxon>Propionibacteriales</taxon>
        <taxon>Nocardioidaceae</taxon>
        <taxon>Nocardioides</taxon>
    </lineage>
</organism>
<dbReference type="InterPro" id="IPR050570">
    <property type="entry name" value="Cell_wall_metabolism_enzyme"/>
</dbReference>
<dbReference type="RefSeq" id="WP_135832469.1">
    <property type="nucleotide sequence ID" value="NZ_BMCK01000004.1"/>
</dbReference>
<dbReference type="Proteomes" id="UP000630594">
    <property type="component" value="Unassembled WGS sequence"/>
</dbReference>
<dbReference type="InterPro" id="IPR011055">
    <property type="entry name" value="Dup_hybrid_motif"/>
</dbReference>